<evidence type="ECO:0000256" key="10">
    <source>
        <dbReference type="ARBA" id="ARBA00022842"/>
    </source>
</evidence>
<dbReference type="Proteomes" id="UP000007735">
    <property type="component" value="Chromosome"/>
</dbReference>
<dbReference type="InterPro" id="IPR050092">
    <property type="entry name" value="RNase_H"/>
</dbReference>
<proteinExistence type="inferred from homology"/>
<dbReference type="GO" id="GO:0004523">
    <property type="term" value="F:RNA-DNA hybrid ribonuclease activity"/>
    <property type="evidence" value="ECO:0007669"/>
    <property type="project" value="UniProtKB-EC"/>
</dbReference>
<dbReference type="GO" id="GO:0046872">
    <property type="term" value="F:metal ion binding"/>
    <property type="evidence" value="ECO:0007669"/>
    <property type="project" value="UniProtKB-KW"/>
</dbReference>
<evidence type="ECO:0000313" key="12">
    <source>
        <dbReference type="EMBL" id="CCE94630.1"/>
    </source>
</evidence>
<keyword evidence="10" id="KW-0460">Magnesium</keyword>
<comment type="subunit">
    <text evidence="4">Monomer.</text>
</comment>
<evidence type="ECO:0000259" key="11">
    <source>
        <dbReference type="PROSITE" id="PS50879"/>
    </source>
</evidence>
<organism evidence="12 13">
    <name type="scientific">Sinorhizobium fredii (strain HH103)</name>
    <dbReference type="NCBI Taxonomy" id="1117943"/>
    <lineage>
        <taxon>Bacteria</taxon>
        <taxon>Pseudomonadati</taxon>
        <taxon>Pseudomonadota</taxon>
        <taxon>Alphaproteobacteria</taxon>
        <taxon>Hyphomicrobiales</taxon>
        <taxon>Rhizobiaceae</taxon>
        <taxon>Sinorhizobium/Ensifer group</taxon>
        <taxon>Sinorhizobium</taxon>
    </lineage>
</organism>
<dbReference type="RefSeq" id="WP_014327156.1">
    <property type="nucleotide sequence ID" value="NC_016812.1"/>
</dbReference>
<evidence type="ECO:0000256" key="2">
    <source>
        <dbReference type="ARBA" id="ARBA00001946"/>
    </source>
</evidence>
<evidence type="ECO:0000256" key="5">
    <source>
        <dbReference type="ARBA" id="ARBA00012180"/>
    </source>
</evidence>
<feature type="domain" description="RNase H type-1" evidence="11">
    <location>
        <begin position="27"/>
        <end position="171"/>
    </location>
</feature>
<dbReference type="Gene3D" id="3.30.420.10">
    <property type="entry name" value="Ribonuclease H-like superfamily/Ribonuclease H"/>
    <property type="match status" value="1"/>
</dbReference>
<dbReference type="GO" id="GO:0003676">
    <property type="term" value="F:nucleic acid binding"/>
    <property type="evidence" value="ECO:0007669"/>
    <property type="project" value="InterPro"/>
</dbReference>
<evidence type="ECO:0000256" key="8">
    <source>
        <dbReference type="ARBA" id="ARBA00022759"/>
    </source>
</evidence>
<accession>G9AA39</accession>
<dbReference type="PANTHER" id="PTHR10642">
    <property type="entry name" value="RIBONUCLEASE H1"/>
    <property type="match status" value="1"/>
</dbReference>
<gene>
    <name evidence="12" type="primary">rnha1</name>
    <name evidence="12" type="ordered locus">SFHH103_00126</name>
</gene>
<dbReference type="CDD" id="cd09278">
    <property type="entry name" value="RNase_HI_prokaryote_like"/>
    <property type="match status" value="1"/>
</dbReference>
<evidence type="ECO:0000313" key="13">
    <source>
        <dbReference type="Proteomes" id="UP000007735"/>
    </source>
</evidence>
<dbReference type="Pfam" id="PF00075">
    <property type="entry name" value="RNase_H"/>
    <property type="match status" value="1"/>
</dbReference>
<protein>
    <recommendedName>
        <fullName evidence="5">ribonuclease H</fullName>
        <ecNumber evidence="5">3.1.26.4</ecNumber>
    </recommendedName>
</protein>
<dbReference type="PROSITE" id="PS50879">
    <property type="entry name" value="RNASE_H_1"/>
    <property type="match status" value="1"/>
</dbReference>
<evidence type="ECO:0000256" key="7">
    <source>
        <dbReference type="ARBA" id="ARBA00022723"/>
    </source>
</evidence>
<dbReference type="InterPro" id="IPR036397">
    <property type="entry name" value="RNaseH_sf"/>
</dbReference>
<sequence length="212" mass="23465">MKSKKPFRRFARKAREARYEEVDHSKFLVGLHVFADGACEPNPGPGGWGVAVYHDGVEIASDHGGEAETTNNRMELTGLLKGIEAAKVLRAPATLWCDSQYAVKGATSWMFNWKKRGWKKPGNEELKNIELWQAIDAALAGADQIAIEWCRGHSGIVGNERADELSNLGMASLARHHVTSRDVTVTERDSHGTQRDETGDYLTAQYRQIMGG</sequence>
<keyword evidence="9 12" id="KW-0378">Hydrolase</keyword>
<dbReference type="STRING" id="1117943.SFHH103_00126"/>
<dbReference type="InterPro" id="IPR002156">
    <property type="entry name" value="RNaseH_domain"/>
</dbReference>
<dbReference type="eggNOG" id="COG0328">
    <property type="taxonomic scope" value="Bacteria"/>
</dbReference>
<dbReference type="HOGENOM" id="CLU_030894_6_1_5"/>
<dbReference type="SUPFAM" id="SSF53098">
    <property type="entry name" value="Ribonuclease H-like"/>
    <property type="match status" value="1"/>
</dbReference>
<keyword evidence="7" id="KW-0479">Metal-binding</keyword>
<evidence type="ECO:0000256" key="4">
    <source>
        <dbReference type="ARBA" id="ARBA00011245"/>
    </source>
</evidence>
<comment type="similarity">
    <text evidence="3">Belongs to the RNase H family.</text>
</comment>
<dbReference type="PATRIC" id="fig|380.5.peg.135"/>
<dbReference type="AlphaFoldDB" id="G9AA39"/>
<evidence type="ECO:0000256" key="9">
    <source>
        <dbReference type="ARBA" id="ARBA00022801"/>
    </source>
</evidence>
<dbReference type="PANTHER" id="PTHR10642:SF26">
    <property type="entry name" value="RIBONUCLEASE H1"/>
    <property type="match status" value="1"/>
</dbReference>
<evidence type="ECO:0000256" key="1">
    <source>
        <dbReference type="ARBA" id="ARBA00000077"/>
    </source>
</evidence>
<comment type="catalytic activity">
    <reaction evidence="1">
        <text>Endonucleolytic cleavage to 5'-phosphomonoester.</text>
        <dbReference type="EC" id="3.1.26.4"/>
    </reaction>
</comment>
<evidence type="ECO:0000256" key="3">
    <source>
        <dbReference type="ARBA" id="ARBA00005300"/>
    </source>
</evidence>
<name>G9AA39_SINF1</name>
<evidence type="ECO:0000256" key="6">
    <source>
        <dbReference type="ARBA" id="ARBA00022722"/>
    </source>
</evidence>
<dbReference type="InterPro" id="IPR012337">
    <property type="entry name" value="RNaseH-like_sf"/>
</dbReference>
<comment type="cofactor">
    <cofactor evidence="2">
        <name>Mg(2+)</name>
        <dbReference type="ChEBI" id="CHEBI:18420"/>
    </cofactor>
</comment>
<keyword evidence="6" id="KW-0540">Nuclease</keyword>
<reference evidence="12 13" key="1">
    <citation type="journal article" date="2012" name="J. Bacteriol.">
        <title>Genome sequence of the soybean symbiont Sinorhizobium fredii HH103.</title>
        <authorList>
            <person name="Weidner S."/>
            <person name="Becker A."/>
            <person name="Bonilla I."/>
            <person name="Jaenicke S."/>
            <person name="Lloret J."/>
            <person name="Margaret I."/>
            <person name="Puhler A."/>
            <person name="Ruiz-Sainz J.E."/>
            <person name="Schneiker-Bekel S."/>
            <person name="Szczepanowski R."/>
            <person name="Vinardell J.M."/>
            <person name="Zehner S."/>
            <person name="Gottfert M."/>
        </authorList>
    </citation>
    <scope>NUCLEOTIDE SEQUENCE [LARGE SCALE GENOMIC DNA]</scope>
    <source>
        <strain evidence="12 13">HH103</strain>
    </source>
</reference>
<dbReference type="KEGG" id="sfh:SFHH103_00126"/>
<dbReference type="InterPro" id="IPR022892">
    <property type="entry name" value="RNaseHI"/>
</dbReference>
<dbReference type="EMBL" id="HE616890">
    <property type="protein sequence ID" value="CCE94630.1"/>
    <property type="molecule type" value="Genomic_DNA"/>
</dbReference>
<dbReference type="GeneID" id="48971628"/>
<keyword evidence="8" id="KW-0255">Endonuclease</keyword>
<dbReference type="GO" id="GO:0043137">
    <property type="term" value="P:DNA replication, removal of RNA primer"/>
    <property type="evidence" value="ECO:0007669"/>
    <property type="project" value="TreeGrafter"/>
</dbReference>
<dbReference type="EC" id="3.1.26.4" evidence="5"/>